<evidence type="ECO:0000313" key="3">
    <source>
        <dbReference type="Proteomes" id="UP001283361"/>
    </source>
</evidence>
<dbReference type="EMBL" id="JAWDGP010000750">
    <property type="protein sequence ID" value="KAK3797692.1"/>
    <property type="molecule type" value="Genomic_DNA"/>
</dbReference>
<dbReference type="Proteomes" id="UP001283361">
    <property type="component" value="Unassembled WGS sequence"/>
</dbReference>
<dbReference type="AlphaFoldDB" id="A0AAE1B170"/>
<protein>
    <submittedName>
        <fullName evidence="2">Uncharacterized protein</fullName>
    </submittedName>
</protein>
<accession>A0AAE1B170</accession>
<comment type="caution">
    <text evidence="2">The sequence shown here is derived from an EMBL/GenBank/DDBJ whole genome shotgun (WGS) entry which is preliminary data.</text>
</comment>
<organism evidence="2 3">
    <name type="scientific">Elysia crispata</name>
    <name type="common">lettuce slug</name>
    <dbReference type="NCBI Taxonomy" id="231223"/>
    <lineage>
        <taxon>Eukaryota</taxon>
        <taxon>Metazoa</taxon>
        <taxon>Spiralia</taxon>
        <taxon>Lophotrochozoa</taxon>
        <taxon>Mollusca</taxon>
        <taxon>Gastropoda</taxon>
        <taxon>Heterobranchia</taxon>
        <taxon>Euthyneura</taxon>
        <taxon>Panpulmonata</taxon>
        <taxon>Sacoglossa</taxon>
        <taxon>Placobranchoidea</taxon>
        <taxon>Plakobranchidae</taxon>
        <taxon>Elysia</taxon>
    </lineage>
</organism>
<name>A0AAE1B170_9GAST</name>
<keyword evidence="3" id="KW-1185">Reference proteome</keyword>
<evidence type="ECO:0000313" key="2">
    <source>
        <dbReference type="EMBL" id="KAK3797692.1"/>
    </source>
</evidence>
<feature type="region of interest" description="Disordered" evidence="1">
    <location>
        <begin position="1"/>
        <end position="23"/>
    </location>
</feature>
<evidence type="ECO:0000256" key="1">
    <source>
        <dbReference type="SAM" id="MobiDB-lite"/>
    </source>
</evidence>
<proteinExistence type="predicted"/>
<gene>
    <name evidence="2" type="ORF">RRG08_054710</name>
</gene>
<sequence length="181" mass="20251">MPSQSFLPSRNFRHRSQIDEPTDSVPSTILATIKIGTFMTSHFVTPDARRFYRRKSKTNIVCAHHEDNPKLRNHSSRASCREVDDAGIGNNGQMIFGRAQVAGGVAPLSCDPDRKKAQIFFTPVINNYRRDCSGTQSHAFSTLSIRNEAQVLYSQLTFVDPSSLSALWELENKYQPTSGSN</sequence>
<reference evidence="2" key="1">
    <citation type="journal article" date="2023" name="G3 (Bethesda)">
        <title>A reference genome for the long-term kleptoplast-retaining sea slug Elysia crispata morphotype clarki.</title>
        <authorList>
            <person name="Eastman K.E."/>
            <person name="Pendleton A.L."/>
            <person name="Shaikh M.A."/>
            <person name="Suttiyut T."/>
            <person name="Ogas R."/>
            <person name="Tomko P."/>
            <person name="Gavelis G."/>
            <person name="Widhalm J.R."/>
            <person name="Wisecaver J.H."/>
        </authorList>
    </citation>
    <scope>NUCLEOTIDE SEQUENCE</scope>
    <source>
        <strain evidence="2">ECLA1</strain>
    </source>
</reference>